<dbReference type="Proteomes" id="UP000186817">
    <property type="component" value="Unassembled WGS sequence"/>
</dbReference>
<dbReference type="AlphaFoldDB" id="A0A1Q9DA15"/>
<protein>
    <submittedName>
        <fullName evidence="2">E3 ubiquitin-protein ligase HERC2</fullName>
    </submittedName>
</protein>
<keyword evidence="1" id="KW-1133">Transmembrane helix</keyword>
<accession>A0A1Q9DA15</accession>
<reference evidence="2 3" key="1">
    <citation type="submission" date="2016-02" db="EMBL/GenBank/DDBJ databases">
        <title>Genome analysis of coral dinoflagellate symbionts highlights evolutionary adaptations to a symbiotic lifestyle.</title>
        <authorList>
            <person name="Aranda M."/>
            <person name="Li Y."/>
            <person name="Liew Y.J."/>
            <person name="Baumgarten S."/>
            <person name="Simakov O."/>
            <person name="Wilson M."/>
            <person name="Piel J."/>
            <person name="Ashoor H."/>
            <person name="Bougouffa S."/>
            <person name="Bajic V.B."/>
            <person name="Ryu T."/>
            <person name="Ravasi T."/>
            <person name="Bayer T."/>
            <person name="Micklem G."/>
            <person name="Kim H."/>
            <person name="Bhak J."/>
            <person name="Lajeunesse T.C."/>
            <person name="Voolstra C.R."/>
        </authorList>
    </citation>
    <scope>NUCLEOTIDE SEQUENCE [LARGE SCALE GENOMIC DNA]</scope>
    <source>
        <strain evidence="2 3">CCMP2467</strain>
    </source>
</reference>
<comment type="caution">
    <text evidence="2">The sequence shown here is derived from an EMBL/GenBank/DDBJ whole genome shotgun (WGS) entry which is preliminary data.</text>
</comment>
<dbReference type="EMBL" id="LSRX01000640">
    <property type="protein sequence ID" value="OLP91975.1"/>
    <property type="molecule type" value="Genomic_DNA"/>
</dbReference>
<dbReference type="Gene3D" id="2.130.10.30">
    <property type="entry name" value="Regulator of chromosome condensation 1/beta-lactamase-inhibitor protein II"/>
    <property type="match status" value="2"/>
</dbReference>
<keyword evidence="3" id="KW-1185">Reference proteome</keyword>
<dbReference type="PANTHER" id="PTHR45982:SF1">
    <property type="entry name" value="REGULATOR OF CHROMOSOME CONDENSATION"/>
    <property type="match status" value="1"/>
</dbReference>
<proteinExistence type="predicted"/>
<gene>
    <name evidence="2" type="primary">HERC2</name>
    <name evidence="2" type="ORF">AK812_SmicGene26249</name>
</gene>
<sequence length="631" mass="67784">MKQRLRRVESFEQIKKAGLFRVVSVLQVLWSQGAVFAGGLHGIVGAGTVTDTAQNFDREFQNTQMVDEADIFISHTWTADSWLKHAAICLHLNFKPALGIAISAWISVIGYIAITGLTSWGGCHFLVVAGVYVPTLLFFLVVFYGHRLSSLLHEQPTVWLDKADASVESLKHREVLDGSQTVTEAMLRSGDVLTLHVNQVQLKANRQGGLLAAFSALLGDGSVVTWGSPGVGGDSSAVQHQLREVQQIQASYSAFAAIRSDGSVVTWGDADCGGGSSAVQEQLREVQQIQAFTRAFAAIRSDGSVVTWGDADCGGDSRAVQDQLRDVQQIQASHEAFAAIRTDGSVVTWGPANSGGDSSAVQDQLRDVQQIQASAAAFAAILGDGSVVTWGDADYGGDSSGVQEQLRSVQQIQASSGAFAAILADGSVVTWGDADSGGDSSGVQEQLRSVQQIQASYSAFAAIRSDGSVVTWGDADCGGDSSAVQEQLRDVQQIQVCIHQTDEAMKAQQVKALPVFVARSREMLVLWSDTYFERLWCNLELATFAKHGHVEKVRFGPLWLAPWLLSSMLLDLLSTSLLEFLEMLETGWVFCGAGDLVLMRHVLPAHIDSRLCGLSKKGQQPQADARAAFAL</sequence>
<keyword evidence="1" id="KW-0812">Transmembrane</keyword>
<dbReference type="InterPro" id="IPR051553">
    <property type="entry name" value="Ran_GTPase-activating"/>
</dbReference>
<dbReference type="PANTHER" id="PTHR45982">
    <property type="entry name" value="REGULATOR OF CHROMOSOME CONDENSATION"/>
    <property type="match status" value="1"/>
</dbReference>
<organism evidence="2 3">
    <name type="scientific">Symbiodinium microadriaticum</name>
    <name type="common">Dinoflagellate</name>
    <name type="synonym">Zooxanthella microadriatica</name>
    <dbReference type="NCBI Taxonomy" id="2951"/>
    <lineage>
        <taxon>Eukaryota</taxon>
        <taxon>Sar</taxon>
        <taxon>Alveolata</taxon>
        <taxon>Dinophyceae</taxon>
        <taxon>Suessiales</taxon>
        <taxon>Symbiodiniaceae</taxon>
        <taxon>Symbiodinium</taxon>
    </lineage>
</organism>
<dbReference type="SUPFAM" id="SSF50985">
    <property type="entry name" value="RCC1/BLIP-II"/>
    <property type="match status" value="1"/>
</dbReference>
<dbReference type="InterPro" id="IPR035897">
    <property type="entry name" value="Toll_tir_struct_dom_sf"/>
</dbReference>
<dbReference type="InterPro" id="IPR009091">
    <property type="entry name" value="RCC1/BLIP-II"/>
</dbReference>
<evidence type="ECO:0000256" key="1">
    <source>
        <dbReference type="SAM" id="Phobius"/>
    </source>
</evidence>
<feature type="transmembrane region" description="Helical" evidence="1">
    <location>
        <begin position="97"/>
        <end position="118"/>
    </location>
</feature>
<keyword evidence="1" id="KW-0472">Membrane</keyword>
<dbReference type="SUPFAM" id="SSF52200">
    <property type="entry name" value="Toll/Interleukin receptor TIR domain"/>
    <property type="match status" value="1"/>
</dbReference>
<evidence type="ECO:0000313" key="3">
    <source>
        <dbReference type="Proteomes" id="UP000186817"/>
    </source>
</evidence>
<feature type="transmembrane region" description="Helical" evidence="1">
    <location>
        <begin position="124"/>
        <end position="145"/>
    </location>
</feature>
<dbReference type="OrthoDB" id="428226at2759"/>
<evidence type="ECO:0000313" key="2">
    <source>
        <dbReference type="EMBL" id="OLP91975.1"/>
    </source>
</evidence>
<name>A0A1Q9DA15_SYMMI</name>